<proteinExistence type="predicted"/>
<dbReference type="AlphaFoldDB" id="A0A448WEJ6"/>
<accession>A0A448WEJ6</accession>
<evidence type="ECO:0000256" key="1">
    <source>
        <dbReference type="SAM" id="MobiDB-lite"/>
    </source>
</evidence>
<organism evidence="2 3">
    <name type="scientific">Protopolystoma xenopodis</name>
    <dbReference type="NCBI Taxonomy" id="117903"/>
    <lineage>
        <taxon>Eukaryota</taxon>
        <taxon>Metazoa</taxon>
        <taxon>Spiralia</taxon>
        <taxon>Lophotrochozoa</taxon>
        <taxon>Platyhelminthes</taxon>
        <taxon>Monogenea</taxon>
        <taxon>Polyopisthocotylea</taxon>
        <taxon>Polystomatidea</taxon>
        <taxon>Polystomatidae</taxon>
        <taxon>Protopolystoma</taxon>
    </lineage>
</organism>
<sequence>MLRLALFPSSDNIGPVLCGGELAARYTSSICPSIGTPIAKASSANKTTITAKASSASSCLQDTALLAPLTHDCIASRRTPSSEGSVGLTRNDAVVPDEAAKRLNSSLRNQLFVRSKLPRSQDERHRHPTGVEVIAIYADQLRSALSLVDSDLLIQWISEEEEAAQVSRQQVLSFCPTNEPISDVKPKLDSLPCPAGWSGVVVTHCRLLCLLHDGLGGPTYPGLSDLLIGYTLANSGLLLRLATWWSAPLFVQKPVGGHLPTLTPGLASLLPCQQKAPCLPSFVFPAATVNIAPSSPSTTSSAFSCSGNSEEAMLGRFASLGDLLIQQGSITSQPRLQMAEAVLQLFWRVIGAGRAHLEGGSIGLPAVGSRIIKQAAYPIPLQLAQGGLSPLSTALLQFTPTVYRLAESQLNLCALLLFRSAISLTTPTTPTSTSSSANATSTVASSLTTSHTASPYPSTGVCAPPSSITASPAADRMAPKSANTSTATAGTTASCRFVITNPETRVGLIHFMRHLAICLSLIASGTTLLGDLTMLSVCIFIFELAIISCDIFCL</sequence>
<evidence type="ECO:0000313" key="2">
    <source>
        <dbReference type="EMBL" id="VEL09876.1"/>
    </source>
</evidence>
<comment type="caution">
    <text evidence="2">The sequence shown here is derived from an EMBL/GenBank/DDBJ whole genome shotgun (WGS) entry which is preliminary data.</text>
</comment>
<feature type="region of interest" description="Disordered" evidence="1">
    <location>
        <begin position="468"/>
        <end position="487"/>
    </location>
</feature>
<dbReference type="EMBL" id="CAAALY010007480">
    <property type="protein sequence ID" value="VEL09876.1"/>
    <property type="molecule type" value="Genomic_DNA"/>
</dbReference>
<reference evidence="2" key="1">
    <citation type="submission" date="2018-11" db="EMBL/GenBank/DDBJ databases">
        <authorList>
            <consortium name="Pathogen Informatics"/>
        </authorList>
    </citation>
    <scope>NUCLEOTIDE SEQUENCE</scope>
</reference>
<keyword evidence="3" id="KW-1185">Reference proteome</keyword>
<name>A0A448WEJ6_9PLAT</name>
<dbReference type="Proteomes" id="UP000784294">
    <property type="component" value="Unassembled WGS sequence"/>
</dbReference>
<gene>
    <name evidence="2" type="ORF">PXEA_LOCUS3316</name>
</gene>
<protein>
    <submittedName>
        <fullName evidence="2">Uncharacterized protein</fullName>
    </submittedName>
</protein>
<dbReference type="OrthoDB" id="6249763at2759"/>
<evidence type="ECO:0000313" key="3">
    <source>
        <dbReference type="Proteomes" id="UP000784294"/>
    </source>
</evidence>